<name>A0A645DKJ3_9ZZZZ</name>
<accession>A0A645DKJ3</accession>
<proteinExistence type="predicted"/>
<protein>
    <submittedName>
        <fullName evidence="1">Uncharacterized protein</fullName>
    </submittedName>
</protein>
<organism evidence="1">
    <name type="scientific">bioreactor metagenome</name>
    <dbReference type="NCBI Taxonomy" id="1076179"/>
    <lineage>
        <taxon>unclassified sequences</taxon>
        <taxon>metagenomes</taxon>
        <taxon>ecological metagenomes</taxon>
    </lineage>
</organism>
<dbReference type="AlphaFoldDB" id="A0A645DKJ3"/>
<comment type="caution">
    <text evidence="1">The sequence shown here is derived from an EMBL/GenBank/DDBJ whole genome shotgun (WGS) entry which is preliminary data.</text>
</comment>
<dbReference type="EMBL" id="VSSQ01037198">
    <property type="protein sequence ID" value="MPM89826.1"/>
    <property type="molecule type" value="Genomic_DNA"/>
</dbReference>
<reference evidence="1" key="1">
    <citation type="submission" date="2019-08" db="EMBL/GenBank/DDBJ databases">
        <authorList>
            <person name="Kucharzyk K."/>
            <person name="Murdoch R.W."/>
            <person name="Higgins S."/>
            <person name="Loffler F."/>
        </authorList>
    </citation>
    <scope>NUCLEOTIDE SEQUENCE</scope>
</reference>
<gene>
    <name evidence="1" type="ORF">SDC9_136941</name>
</gene>
<evidence type="ECO:0000313" key="1">
    <source>
        <dbReference type="EMBL" id="MPM89826.1"/>
    </source>
</evidence>
<sequence>MRHDLGGQGLAGAGWAVEQHAHPASAGARRGKAPVVEHGDLLADAVDCGVERGLAGSGQQQRVTLGLRLLQTDAGMGLPGAACPQAGTDGGQCVGWRGGRIAGEVESEVAHHCACLDRVYRITRGQFAGMVAQLWQQGQPQAAPRAGWQGVYRKVDEGHPGGRLGRRAWGAMDQRQTMSVYRLASVSGAWVGRQIGGVVAHLQPHRADMQKSQRLRRGERCAIDTPGDRVMEGGHARPSQQCPYPGGAYCGIPTAEHDMAGASLA</sequence>